<gene>
    <name evidence="2" type="primary">DCAM</name>
    <name evidence="2" type="ORF">g.4902</name>
</gene>
<evidence type="ECO:0000256" key="1">
    <source>
        <dbReference type="SAM" id="MobiDB-lite"/>
    </source>
</evidence>
<reference evidence="2" key="1">
    <citation type="submission" date="2015-07" db="EMBL/GenBank/DDBJ databases">
        <title>Transcriptome Assembly of Anthurium amnicola.</title>
        <authorList>
            <person name="Suzuki J."/>
        </authorList>
    </citation>
    <scope>NUCLEOTIDE SEQUENCE</scope>
</reference>
<accession>A0A1D1XHD5</accession>
<dbReference type="PANTHER" id="PTHR36323">
    <property type="entry name" value="MYOTUBULARIN-LIKE PROTEIN"/>
    <property type="match status" value="1"/>
</dbReference>
<evidence type="ECO:0000313" key="2">
    <source>
        <dbReference type="EMBL" id="JAT41809.1"/>
    </source>
</evidence>
<name>A0A1D1XHD5_9ARAE</name>
<sequence>EFSLSLPSPALLLFRSSHHPNQHAARRLRPHAPPPVSSHTTGGQVGVAAMAGAAVGNHHRPIGGFNPAWWVRRQARVRDAVTPISTSSPYTDDAGSTHLSRGSDDAEPLSPRVGCMGQIKRDKAAGGGGSRTPVRIRLPTLRKFFSGWNAPGAAAACPRAAARARGVVRCGRGGGAAAAPRVCVAELDPPLPVLKREDGGGACPINLWTRRCGEELALECLQHLSEKPAPPLCVFEAALRPVCNFACSYITAK</sequence>
<protein>
    <submittedName>
        <fullName evidence="2">S-adenosylmethionine decarboxylase proenzyme</fullName>
    </submittedName>
</protein>
<organism evidence="2">
    <name type="scientific">Anthurium amnicola</name>
    <dbReference type="NCBI Taxonomy" id="1678845"/>
    <lineage>
        <taxon>Eukaryota</taxon>
        <taxon>Viridiplantae</taxon>
        <taxon>Streptophyta</taxon>
        <taxon>Embryophyta</taxon>
        <taxon>Tracheophyta</taxon>
        <taxon>Spermatophyta</taxon>
        <taxon>Magnoliopsida</taxon>
        <taxon>Liliopsida</taxon>
        <taxon>Araceae</taxon>
        <taxon>Pothoideae</taxon>
        <taxon>Potheae</taxon>
        <taxon>Anthurium</taxon>
    </lineage>
</organism>
<dbReference type="AlphaFoldDB" id="A0A1D1XHD5"/>
<proteinExistence type="predicted"/>
<feature type="compositionally biased region" description="Basic residues" evidence="1">
    <location>
        <begin position="19"/>
        <end position="30"/>
    </location>
</feature>
<feature type="non-terminal residue" evidence="2">
    <location>
        <position position="1"/>
    </location>
</feature>
<feature type="region of interest" description="Disordered" evidence="1">
    <location>
        <begin position="82"/>
        <end position="112"/>
    </location>
</feature>
<dbReference type="EMBL" id="GDJX01026127">
    <property type="protein sequence ID" value="JAT41809.1"/>
    <property type="molecule type" value="Transcribed_RNA"/>
</dbReference>
<dbReference type="PANTHER" id="PTHR36323:SF1">
    <property type="entry name" value="MYOTUBULARIN-LIKE PROTEIN"/>
    <property type="match status" value="1"/>
</dbReference>
<feature type="region of interest" description="Disordered" evidence="1">
    <location>
        <begin position="19"/>
        <end position="43"/>
    </location>
</feature>